<sequence>MKKFFKISLMALALTSLGVACTPINHTISSPTQNTPTASLDTAKEVSQLSYISGIQSPEDLVQIPNTKWIIASGMAPKSGLHLIDSQSKKAQRLIAQKASQPSHLYPDSAPQPHADEMQIHGISIREIGQGKYHLYAVNHNGFDKNITREIIEIFEVNTNHAMPTLTWLGNVRMPNNYAGNAVVAGADGSIYVTVMMHPEHTLDDIFAGKVTGAVYRWTPTTHQFEKLQGSEFNGNNGIELSKDGKFIYVAHMQSLSKITNTNPAKVVATARLDYGVFDNLHWAGDKLITAGSMALTCQNGLSFDCLKDYHITTINPDNLATNPVMKGKYTADFSGISTVLPVNNTYYLGSFYKDKMAYFEVK</sequence>
<keyword evidence="1" id="KW-0732">Signal</keyword>
<accession>A0A380TUF2</accession>
<dbReference type="InterPro" id="IPR051288">
    <property type="entry name" value="Serum_paraoxonase/arylesterase"/>
</dbReference>
<dbReference type="Pfam" id="PF08450">
    <property type="entry name" value="SGL"/>
    <property type="match status" value="1"/>
</dbReference>
<dbReference type="PROSITE" id="PS51257">
    <property type="entry name" value="PROKAR_LIPOPROTEIN"/>
    <property type="match status" value="1"/>
</dbReference>
<evidence type="ECO:0000313" key="3">
    <source>
        <dbReference type="EMBL" id="SUT92276.1"/>
    </source>
</evidence>
<feature type="chain" id="PRO_5016707415" evidence="1">
    <location>
        <begin position="21"/>
        <end position="363"/>
    </location>
</feature>
<dbReference type="AlphaFoldDB" id="A0A380TUF2"/>
<dbReference type="InterPro" id="IPR011042">
    <property type="entry name" value="6-blade_b-propeller_TolB-like"/>
</dbReference>
<protein>
    <submittedName>
        <fullName evidence="3">Gluconolactonase</fullName>
    </submittedName>
</protein>
<name>A0A380TUF2_9PAST</name>
<organism evidence="3 4">
    <name type="scientific">[Actinobacillus] rossii</name>
    <dbReference type="NCBI Taxonomy" id="123820"/>
    <lineage>
        <taxon>Bacteria</taxon>
        <taxon>Pseudomonadati</taxon>
        <taxon>Pseudomonadota</taxon>
        <taxon>Gammaproteobacteria</taxon>
        <taxon>Pasteurellales</taxon>
        <taxon>Pasteurellaceae</taxon>
    </lineage>
</organism>
<evidence type="ECO:0000256" key="1">
    <source>
        <dbReference type="SAM" id="SignalP"/>
    </source>
</evidence>
<dbReference type="Proteomes" id="UP000254649">
    <property type="component" value="Unassembled WGS sequence"/>
</dbReference>
<dbReference type="PANTHER" id="PTHR11799">
    <property type="entry name" value="PARAOXONASE"/>
    <property type="match status" value="1"/>
</dbReference>
<dbReference type="SUPFAM" id="SSF63829">
    <property type="entry name" value="Calcium-dependent phosphotriesterase"/>
    <property type="match status" value="1"/>
</dbReference>
<dbReference type="Gene3D" id="2.120.10.30">
    <property type="entry name" value="TolB, C-terminal domain"/>
    <property type="match status" value="1"/>
</dbReference>
<dbReference type="PANTHER" id="PTHR11799:SF12">
    <property type="entry name" value="PARAOXONASE-RELATED"/>
    <property type="match status" value="1"/>
</dbReference>
<gene>
    <name evidence="3" type="ORF">NCTC10801_01648</name>
</gene>
<feature type="signal peptide" evidence="1">
    <location>
        <begin position="1"/>
        <end position="20"/>
    </location>
</feature>
<dbReference type="EMBL" id="UFRQ01000003">
    <property type="protein sequence ID" value="SUT92276.1"/>
    <property type="molecule type" value="Genomic_DNA"/>
</dbReference>
<evidence type="ECO:0000259" key="2">
    <source>
        <dbReference type="Pfam" id="PF08450"/>
    </source>
</evidence>
<proteinExistence type="predicted"/>
<evidence type="ECO:0000313" key="4">
    <source>
        <dbReference type="Proteomes" id="UP000254649"/>
    </source>
</evidence>
<keyword evidence="4" id="KW-1185">Reference proteome</keyword>
<dbReference type="OrthoDB" id="1158171at2"/>
<reference evidence="3 4" key="1">
    <citation type="submission" date="2018-06" db="EMBL/GenBank/DDBJ databases">
        <authorList>
            <consortium name="Pathogen Informatics"/>
            <person name="Doyle S."/>
        </authorList>
    </citation>
    <scope>NUCLEOTIDE SEQUENCE [LARGE SCALE GENOMIC DNA]</scope>
    <source>
        <strain evidence="3 4">NCTC10801</strain>
    </source>
</reference>
<dbReference type="InterPro" id="IPR013658">
    <property type="entry name" value="SGL"/>
</dbReference>
<feature type="domain" description="SMP-30/Gluconolactonase/LRE-like region" evidence="2">
    <location>
        <begin position="176"/>
        <end position="251"/>
    </location>
</feature>